<dbReference type="InterPro" id="IPR001156">
    <property type="entry name" value="Transferrin-like_dom"/>
</dbReference>
<dbReference type="Pfam" id="PF00086">
    <property type="entry name" value="Thyroglobulin_1"/>
    <property type="match status" value="1"/>
</dbReference>
<dbReference type="CDD" id="cd00191">
    <property type="entry name" value="TY"/>
    <property type="match status" value="1"/>
</dbReference>
<evidence type="ECO:0000259" key="7">
    <source>
        <dbReference type="PROSITE" id="PS51408"/>
    </source>
</evidence>
<dbReference type="SMART" id="SM00094">
    <property type="entry name" value="TR_FER"/>
    <property type="match status" value="1"/>
</dbReference>
<dbReference type="Pfam" id="PF00405">
    <property type="entry name" value="Transferrin"/>
    <property type="match status" value="1"/>
</dbReference>
<evidence type="ECO:0000256" key="5">
    <source>
        <dbReference type="PROSITE-ProRule" id="PRU00500"/>
    </source>
</evidence>
<evidence type="ECO:0000259" key="6">
    <source>
        <dbReference type="PROSITE" id="PS51162"/>
    </source>
</evidence>
<dbReference type="Gene3D" id="3.40.190.10">
    <property type="entry name" value="Periplasmic binding protein-like II"/>
    <property type="match status" value="1"/>
</dbReference>
<feature type="domain" description="Thyroglobulin type-1" evidence="6">
    <location>
        <begin position="140"/>
        <end position="207"/>
    </location>
</feature>
<evidence type="ECO:0000256" key="2">
    <source>
        <dbReference type="ARBA" id="ARBA00022525"/>
    </source>
</evidence>
<evidence type="ECO:0000256" key="3">
    <source>
        <dbReference type="ARBA" id="ARBA00022737"/>
    </source>
</evidence>
<evidence type="ECO:0000313" key="8">
    <source>
        <dbReference type="EMBL" id="CAJ0957401.1"/>
    </source>
</evidence>
<proteinExistence type="predicted"/>
<sequence length="271" mass="30301">MKVGANLTHDAYVASWKDRVPADRLAILVFSCLLEALRRRGSTSVPLVVLSCAALSARNVRWCVTSDTEEQKCHDLETSCHVDEILLKCVKKSSTEDCVRAISNGEADAISLDSKDVYKASLHPFNLKPIMTEAYSEREHTPCMRHRQNVLGGKKIRIGAFVPKCDEKGNYVPKQCHGSTGYCWCLNENGEEIEGTRTPPGTKHLTCEDTEYECNVSGWMKDANVTAHTHAVVTDTQIVPREWTLMEMSGETAVTNRSVQQLLRIRCTERT</sequence>
<dbReference type="PROSITE" id="PS51162">
    <property type="entry name" value="THYROGLOBULIN_1_2"/>
    <property type="match status" value="1"/>
</dbReference>
<feature type="domain" description="Transferrin-like" evidence="7">
    <location>
        <begin position="60"/>
        <end position="271"/>
    </location>
</feature>
<dbReference type="PANTHER" id="PTHR12352">
    <property type="entry name" value="SECRETED MODULAR CALCIUM-BINDING PROTEIN"/>
    <property type="match status" value="1"/>
</dbReference>
<evidence type="ECO:0000256" key="4">
    <source>
        <dbReference type="ARBA" id="ARBA00023157"/>
    </source>
</evidence>
<dbReference type="PROSITE" id="PS51408">
    <property type="entry name" value="TRANSFERRIN_LIKE_4"/>
    <property type="match status" value="1"/>
</dbReference>
<keyword evidence="2" id="KW-0964">Secreted</keyword>
<dbReference type="PRINTS" id="PR00422">
    <property type="entry name" value="TRANSFERRIN"/>
</dbReference>
<accession>A0ABN9M2R4</accession>
<dbReference type="InterPro" id="IPR036857">
    <property type="entry name" value="Thyroglobulin_1_sf"/>
</dbReference>
<comment type="caution">
    <text evidence="5">Lacks conserved residue(s) required for the propagation of feature annotation.</text>
</comment>
<comment type="caution">
    <text evidence="8">The sequence shown here is derived from an EMBL/GenBank/DDBJ whole genome shotgun (WGS) entry which is preliminary data.</text>
</comment>
<keyword evidence="3" id="KW-0677">Repeat</keyword>
<dbReference type="PANTHER" id="PTHR12352:SF3">
    <property type="entry name" value="NIDOGEN-2"/>
    <property type="match status" value="1"/>
</dbReference>
<gene>
    <name evidence="8" type="ORF">RIMI_LOCUS15960734</name>
</gene>
<name>A0ABN9M2R4_9NEOB</name>
<evidence type="ECO:0000313" key="9">
    <source>
        <dbReference type="Proteomes" id="UP001176940"/>
    </source>
</evidence>
<dbReference type="InterPro" id="IPR051950">
    <property type="entry name" value="Dev_reg/Prot_inhib"/>
</dbReference>
<keyword evidence="4 5" id="KW-1015">Disulfide bond</keyword>
<keyword evidence="9" id="KW-1185">Reference proteome</keyword>
<dbReference type="EMBL" id="CAUEEQ010043827">
    <property type="protein sequence ID" value="CAJ0957401.1"/>
    <property type="molecule type" value="Genomic_DNA"/>
</dbReference>
<comment type="subcellular location">
    <subcellularLocation>
        <location evidence="1">Secreted</location>
    </subcellularLocation>
</comment>
<dbReference type="SUPFAM" id="SSF57610">
    <property type="entry name" value="Thyroglobulin type-1 domain"/>
    <property type="match status" value="1"/>
</dbReference>
<reference evidence="8" key="1">
    <citation type="submission" date="2023-07" db="EMBL/GenBank/DDBJ databases">
        <authorList>
            <person name="Stuckert A."/>
        </authorList>
    </citation>
    <scope>NUCLEOTIDE SEQUENCE</scope>
</reference>
<feature type="disulfide bond" evidence="5">
    <location>
        <begin position="176"/>
        <end position="183"/>
    </location>
</feature>
<dbReference type="InterPro" id="IPR000716">
    <property type="entry name" value="Thyroglobulin_1"/>
</dbReference>
<dbReference type="SMART" id="SM00211">
    <property type="entry name" value="TY"/>
    <property type="match status" value="1"/>
</dbReference>
<dbReference type="Proteomes" id="UP001176940">
    <property type="component" value="Unassembled WGS sequence"/>
</dbReference>
<organism evidence="8 9">
    <name type="scientific">Ranitomeya imitator</name>
    <name type="common">mimic poison frog</name>
    <dbReference type="NCBI Taxonomy" id="111125"/>
    <lineage>
        <taxon>Eukaryota</taxon>
        <taxon>Metazoa</taxon>
        <taxon>Chordata</taxon>
        <taxon>Craniata</taxon>
        <taxon>Vertebrata</taxon>
        <taxon>Euteleostomi</taxon>
        <taxon>Amphibia</taxon>
        <taxon>Batrachia</taxon>
        <taxon>Anura</taxon>
        <taxon>Neobatrachia</taxon>
        <taxon>Hyloidea</taxon>
        <taxon>Dendrobatidae</taxon>
        <taxon>Dendrobatinae</taxon>
        <taxon>Ranitomeya</taxon>
    </lineage>
</organism>
<dbReference type="SUPFAM" id="SSF53850">
    <property type="entry name" value="Periplasmic binding protein-like II"/>
    <property type="match status" value="1"/>
</dbReference>
<protein>
    <recommendedName>
        <fullName evidence="10">Thyroglobulin type-1 domain-containing protein</fullName>
    </recommendedName>
</protein>
<evidence type="ECO:0008006" key="10">
    <source>
        <dbReference type="Google" id="ProtNLM"/>
    </source>
</evidence>
<evidence type="ECO:0000256" key="1">
    <source>
        <dbReference type="ARBA" id="ARBA00004613"/>
    </source>
</evidence>